<accession>A0A150G1D4</accession>
<protein>
    <submittedName>
        <fullName evidence="1">Uncharacterized protein</fullName>
    </submittedName>
</protein>
<comment type="caution">
    <text evidence="1">The sequence shown here is derived from an EMBL/GenBank/DDBJ whole genome shotgun (WGS) entry which is preliminary data.</text>
</comment>
<dbReference type="OrthoDB" id="548093at2759"/>
<dbReference type="AlphaFoldDB" id="A0A150G1D4"/>
<evidence type="ECO:0000313" key="1">
    <source>
        <dbReference type="EMBL" id="KXZ43682.1"/>
    </source>
</evidence>
<gene>
    <name evidence="1" type="ORF">GPECTOR_83g294</name>
</gene>
<evidence type="ECO:0000313" key="2">
    <source>
        <dbReference type="Proteomes" id="UP000075714"/>
    </source>
</evidence>
<reference evidence="2" key="1">
    <citation type="journal article" date="2016" name="Nat. Commun.">
        <title>The Gonium pectorale genome demonstrates co-option of cell cycle regulation during the evolution of multicellularity.</title>
        <authorList>
            <person name="Hanschen E.R."/>
            <person name="Marriage T.N."/>
            <person name="Ferris P.J."/>
            <person name="Hamaji T."/>
            <person name="Toyoda A."/>
            <person name="Fujiyama A."/>
            <person name="Neme R."/>
            <person name="Noguchi H."/>
            <person name="Minakuchi Y."/>
            <person name="Suzuki M."/>
            <person name="Kawai-Toyooka H."/>
            <person name="Smith D.R."/>
            <person name="Sparks H."/>
            <person name="Anderson J."/>
            <person name="Bakaric R."/>
            <person name="Luria V."/>
            <person name="Karger A."/>
            <person name="Kirschner M.W."/>
            <person name="Durand P.M."/>
            <person name="Michod R.E."/>
            <person name="Nozaki H."/>
            <person name="Olson B.J."/>
        </authorList>
    </citation>
    <scope>NUCLEOTIDE SEQUENCE [LARGE SCALE GENOMIC DNA]</scope>
    <source>
        <strain evidence="2">NIES-2863</strain>
    </source>
</reference>
<organism evidence="1 2">
    <name type="scientific">Gonium pectorale</name>
    <name type="common">Green alga</name>
    <dbReference type="NCBI Taxonomy" id="33097"/>
    <lineage>
        <taxon>Eukaryota</taxon>
        <taxon>Viridiplantae</taxon>
        <taxon>Chlorophyta</taxon>
        <taxon>core chlorophytes</taxon>
        <taxon>Chlorophyceae</taxon>
        <taxon>CS clade</taxon>
        <taxon>Chlamydomonadales</taxon>
        <taxon>Volvocaceae</taxon>
        <taxon>Gonium</taxon>
    </lineage>
</organism>
<sequence length="140" mass="14960">MPQDGTSRSVADAVVSGCNAVGYDSFAASGGRSHLPRSMVVDVSRKKRKQVYEGEIQASSSYRLRLKLSVVNLEDKDGRRTEITGTMPDIDRTVAEVLSSRGGDSDGGDRGSDGGWASDCLTALSEFLDELNTVLLTATR</sequence>
<dbReference type="EMBL" id="LSYV01000084">
    <property type="protein sequence ID" value="KXZ43682.1"/>
    <property type="molecule type" value="Genomic_DNA"/>
</dbReference>
<dbReference type="Proteomes" id="UP000075714">
    <property type="component" value="Unassembled WGS sequence"/>
</dbReference>
<proteinExistence type="predicted"/>
<keyword evidence="2" id="KW-1185">Reference proteome</keyword>
<name>A0A150G1D4_GONPE</name>